<dbReference type="RefSeq" id="XP_056683743.1">
    <property type="nucleotide sequence ID" value="XM_056827765.1"/>
</dbReference>
<proteinExistence type="predicted"/>
<feature type="domain" description="SWIM-type" evidence="2">
    <location>
        <begin position="46"/>
        <end position="84"/>
    </location>
</feature>
<accession>A0ABM3QK54</accession>
<dbReference type="PANTHER" id="PTHR47718:SF17">
    <property type="entry name" value="PROTEIN FAR1-RELATED SEQUENCE 5-LIKE"/>
    <property type="match status" value="1"/>
</dbReference>
<name>A0ABM3QK54_SPIOL</name>
<reference evidence="3" key="1">
    <citation type="journal article" date="2021" name="Nat. Commun.">
        <title>Genomic analyses provide insights into spinach domestication and the genetic basis of agronomic traits.</title>
        <authorList>
            <person name="Cai X."/>
            <person name="Sun X."/>
            <person name="Xu C."/>
            <person name="Sun H."/>
            <person name="Wang X."/>
            <person name="Ge C."/>
            <person name="Zhang Z."/>
            <person name="Wang Q."/>
            <person name="Fei Z."/>
            <person name="Jiao C."/>
            <person name="Wang Q."/>
        </authorList>
    </citation>
    <scope>NUCLEOTIDE SEQUENCE [LARGE SCALE GENOMIC DNA]</scope>
    <source>
        <strain evidence="3">cv. Varoflay</strain>
    </source>
</reference>
<protein>
    <recommendedName>
        <fullName evidence="2">SWIM-type domain-containing protein</fullName>
    </recommendedName>
</protein>
<sequence length="294" mass="33635">MEIYNIDIYLQLESNFLKSMPCIVNIASFMPPIYEYHVKHPKKDLIMHTLKFDQSRTSVDCTCKYFSEVGILCSHSLRILHLNNVISIPKKYILKRWTKSAMCHKVGDNVTQVLWRLQTTRNFISIINSSQHDLAARKVTETTFLECKQRVESLIGEPENNITNQEGEGSCMVERGCILEPTTQVEDSVVEVEGVEGQPIKNPKKKRKQGGRNVRLKGTQEKVCNKLKARKPQAWKMKTTRGVSKMKDKAQTTLHDYLDVPEGSTITHPTNPVSDLEFFAPDDYFGVNLTPFEN</sequence>
<keyword evidence="1" id="KW-0479">Metal-binding</keyword>
<organism evidence="3 4">
    <name type="scientific">Spinacia oleracea</name>
    <name type="common">Spinach</name>
    <dbReference type="NCBI Taxonomy" id="3562"/>
    <lineage>
        <taxon>Eukaryota</taxon>
        <taxon>Viridiplantae</taxon>
        <taxon>Streptophyta</taxon>
        <taxon>Embryophyta</taxon>
        <taxon>Tracheophyta</taxon>
        <taxon>Spermatophyta</taxon>
        <taxon>Magnoliopsida</taxon>
        <taxon>eudicotyledons</taxon>
        <taxon>Gunneridae</taxon>
        <taxon>Pentapetalae</taxon>
        <taxon>Caryophyllales</taxon>
        <taxon>Chenopodiaceae</taxon>
        <taxon>Chenopodioideae</taxon>
        <taxon>Anserineae</taxon>
        <taxon>Spinacia</taxon>
    </lineage>
</organism>
<keyword evidence="1" id="KW-0863">Zinc-finger</keyword>
<evidence type="ECO:0000259" key="2">
    <source>
        <dbReference type="PROSITE" id="PS50966"/>
    </source>
</evidence>
<evidence type="ECO:0000313" key="3">
    <source>
        <dbReference type="Proteomes" id="UP000813463"/>
    </source>
</evidence>
<dbReference type="PROSITE" id="PS50966">
    <property type="entry name" value="ZF_SWIM"/>
    <property type="match status" value="1"/>
</dbReference>
<keyword evidence="3" id="KW-1185">Reference proteome</keyword>
<dbReference type="PANTHER" id="PTHR47718">
    <property type="entry name" value="OS01G0519700 PROTEIN"/>
    <property type="match status" value="1"/>
</dbReference>
<dbReference type="GeneID" id="110789116"/>
<evidence type="ECO:0000313" key="4">
    <source>
        <dbReference type="RefSeq" id="XP_056683743.1"/>
    </source>
</evidence>
<dbReference type="InterPro" id="IPR007527">
    <property type="entry name" value="Znf_SWIM"/>
</dbReference>
<dbReference type="Proteomes" id="UP000813463">
    <property type="component" value="Chromosome 4"/>
</dbReference>
<gene>
    <name evidence="4" type="primary">LOC110789116</name>
</gene>
<keyword evidence="1" id="KW-0862">Zinc</keyword>
<reference evidence="4" key="2">
    <citation type="submission" date="2025-08" db="UniProtKB">
        <authorList>
            <consortium name="RefSeq"/>
        </authorList>
    </citation>
    <scope>IDENTIFICATION</scope>
    <source>
        <tissue evidence="4">Leaf</tissue>
    </source>
</reference>
<evidence type="ECO:0000256" key="1">
    <source>
        <dbReference type="PROSITE-ProRule" id="PRU00325"/>
    </source>
</evidence>